<dbReference type="Proteomes" id="UP001500454">
    <property type="component" value="Unassembled WGS sequence"/>
</dbReference>
<feature type="signal peptide" evidence="1">
    <location>
        <begin position="1"/>
        <end position="29"/>
    </location>
</feature>
<name>A0ABP8IWU9_9BACT</name>
<accession>A0ABP8IWU9</accession>
<evidence type="ECO:0000313" key="2">
    <source>
        <dbReference type="EMBL" id="GAA4376954.1"/>
    </source>
</evidence>
<evidence type="ECO:0000256" key="1">
    <source>
        <dbReference type="SAM" id="SignalP"/>
    </source>
</evidence>
<organism evidence="2 3">
    <name type="scientific">Hymenobacter koreensis</name>
    <dbReference type="NCBI Taxonomy" id="1084523"/>
    <lineage>
        <taxon>Bacteria</taxon>
        <taxon>Pseudomonadati</taxon>
        <taxon>Bacteroidota</taxon>
        <taxon>Cytophagia</taxon>
        <taxon>Cytophagales</taxon>
        <taxon>Hymenobacteraceae</taxon>
        <taxon>Hymenobacter</taxon>
    </lineage>
</organism>
<proteinExistence type="predicted"/>
<comment type="caution">
    <text evidence="2">The sequence shown here is derived from an EMBL/GenBank/DDBJ whole genome shotgun (WGS) entry which is preliminary data.</text>
</comment>
<sequence length="419" mass="46050">MSNLILRYATTRWLPFLVVLALVAGPATGQVGQPVRAGGTLPAGVVQPCPPNDRYWEQVQDGVLQNGQNGTQQSTSAQPEPIAATAERSRKLSRTFKAPAGRPLSIDTRYGRVQINTWSRSEIKAEVDIISRADSDEKAQQLLDMIQVLMEEQSTEEGGIALRTQFGEMPRECWSRQRLYEVNYTVWVPKGSPLRVHNNFGDISITGDRSGAVDLAIGYGSLRTARLDGPRNSIRVSNSAATVQYVRQASIDATHSRLRLDAGHTVDLRNNGSDIDMGTVQDLAVHSKYGDVSLGTVRNLRGSTGYSRFSVDKVSDQLNMKVQYCPAFEVRTTGPNFRSINLDGGYSTILLNFPDNAGFLFDVNAENGKLLIDKRLVKVKAEESSPSSSEMQGRYGMPQAKSVGNVNIKTRYSSVSFNR</sequence>
<protein>
    <recommendedName>
        <fullName evidence="4">Adhesin domain-containing protein</fullName>
    </recommendedName>
</protein>
<reference evidence="3" key="1">
    <citation type="journal article" date="2019" name="Int. J. Syst. Evol. Microbiol.">
        <title>The Global Catalogue of Microorganisms (GCM) 10K type strain sequencing project: providing services to taxonomists for standard genome sequencing and annotation.</title>
        <authorList>
            <consortium name="The Broad Institute Genomics Platform"/>
            <consortium name="The Broad Institute Genome Sequencing Center for Infectious Disease"/>
            <person name="Wu L."/>
            <person name="Ma J."/>
        </authorList>
    </citation>
    <scope>NUCLEOTIDE SEQUENCE [LARGE SCALE GENOMIC DNA]</scope>
    <source>
        <strain evidence="3">JCM 17924</strain>
    </source>
</reference>
<dbReference type="EMBL" id="BAABHA010000002">
    <property type="protein sequence ID" value="GAA4376954.1"/>
    <property type="molecule type" value="Genomic_DNA"/>
</dbReference>
<feature type="chain" id="PRO_5046850709" description="Adhesin domain-containing protein" evidence="1">
    <location>
        <begin position="30"/>
        <end position="419"/>
    </location>
</feature>
<dbReference type="RefSeq" id="WP_345222166.1">
    <property type="nucleotide sequence ID" value="NZ_BAABHA010000002.1"/>
</dbReference>
<evidence type="ECO:0008006" key="4">
    <source>
        <dbReference type="Google" id="ProtNLM"/>
    </source>
</evidence>
<keyword evidence="3" id="KW-1185">Reference proteome</keyword>
<keyword evidence="1" id="KW-0732">Signal</keyword>
<evidence type="ECO:0000313" key="3">
    <source>
        <dbReference type="Proteomes" id="UP001500454"/>
    </source>
</evidence>
<gene>
    <name evidence="2" type="ORF">GCM10023186_11320</name>
</gene>